<evidence type="ECO:0000256" key="2">
    <source>
        <dbReference type="ARBA" id="ARBA00023125"/>
    </source>
</evidence>
<dbReference type="EMBL" id="AP014940">
    <property type="protein sequence ID" value="BAV99251.1"/>
    <property type="molecule type" value="Genomic_DNA"/>
</dbReference>
<keyword evidence="2" id="KW-0238">DNA-binding</keyword>
<dbReference type="PANTHER" id="PTHR42756:SF1">
    <property type="entry name" value="TRANSCRIPTIONAL REPRESSOR OF EMRAB OPERON"/>
    <property type="match status" value="1"/>
</dbReference>
<evidence type="ECO:0000256" key="1">
    <source>
        <dbReference type="ARBA" id="ARBA00023015"/>
    </source>
</evidence>
<keyword evidence="3" id="KW-0804">Transcription</keyword>
<dbReference type="AlphaFoldDB" id="A0AAU9B531"/>
<gene>
    <name evidence="6" type="ORF">LEN_3764</name>
</gene>
<protein>
    <submittedName>
        <fullName evidence="6">MarR family transcriptional regulator</fullName>
    </submittedName>
</protein>
<organism evidence="6 7">
    <name type="scientific">Lysobacter enzymogenes</name>
    <dbReference type="NCBI Taxonomy" id="69"/>
    <lineage>
        <taxon>Bacteria</taxon>
        <taxon>Pseudomonadati</taxon>
        <taxon>Pseudomonadota</taxon>
        <taxon>Gammaproteobacteria</taxon>
        <taxon>Lysobacterales</taxon>
        <taxon>Lysobacteraceae</taxon>
        <taxon>Lysobacter</taxon>
    </lineage>
</organism>
<dbReference type="InterPro" id="IPR000835">
    <property type="entry name" value="HTH_MarR-typ"/>
</dbReference>
<dbReference type="Gene3D" id="1.10.10.10">
    <property type="entry name" value="Winged helix-like DNA-binding domain superfamily/Winged helix DNA-binding domain"/>
    <property type="match status" value="1"/>
</dbReference>
<dbReference type="SMART" id="SM00347">
    <property type="entry name" value="HTH_MARR"/>
    <property type="match status" value="1"/>
</dbReference>
<dbReference type="GO" id="GO:0003700">
    <property type="term" value="F:DNA-binding transcription factor activity"/>
    <property type="evidence" value="ECO:0007669"/>
    <property type="project" value="InterPro"/>
</dbReference>
<reference evidence="6 7" key="1">
    <citation type="journal article" date="2017" name="DNA Res.">
        <title>Complete genome sequence and expression profile of the commercial lytic enzyme producer Lysobacter enzymogenes M497-1.</title>
        <authorList>
            <person name="Takami H."/>
            <person name="Toyoda A."/>
            <person name="Uchiyama I."/>
            <person name="Itoh T."/>
            <person name="Takaki Y."/>
            <person name="Arai W."/>
            <person name="Nishi S."/>
            <person name="Kawai M."/>
            <person name="Shinya K."/>
            <person name="Ikeda H."/>
        </authorList>
    </citation>
    <scope>NUCLEOTIDE SEQUENCE [LARGE SCALE GENOMIC DNA]</scope>
    <source>
        <strain evidence="6 7">M497-1</strain>
    </source>
</reference>
<dbReference type="Proteomes" id="UP000218824">
    <property type="component" value="Chromosome"/>
</dbReference>
<dbReference type="PRINTS" id="PR00598">
    <property type="entry name" value="HTHMARR"/>
</dbReference>
<evidence type="ECO:0000256" key="3">
    <source>
        <dbReference type="ARBA" id="ARBA00023163"/>
    </source>
</evidence>
<dbReference type="GO" id="GO:0003677">
    <property type="term" value="F:DNA binding"/>
    <property type="evidence" value="ECO:0007669"/>
    <property type="project" value="UniProtKB-KW"/>
</dbReference>
<feature type="compositionally biased region" description="Low complexity" evidence="4">
    <location>
        <begin position="24"/>
        <end position="45"/>
    </location>
</feature>
<dbReference type="InterPro" id="IPR036388">
    <property type="entry name" value="WH-like_DNA-bd_sf"/>
</dbReference>
<dbReference type="InterPro" id="IPR036390">
    <property type="entry name" value="WH_DNA-bd_sf"/>
</dbReference>
<evidence type="ECO:0000259" key="5">
    <source>
        <dbReference type="PROSITE" id="PS50995"/>
    </source>
</evidence>
<name>A0AAU9B531_LYSEN</name>
<sequence length="213" mass="23368">MSRTPDRKTRKTATDSVPGRRQPRQAPAAPRAARAAAASAETAAESAERSGDVVDQLLHDWGRERPDLDASAMAVVGRVLHLGRLFEADLNRSLRALGIPYSDLDVLATLRRCGAPYRLTPTQLRRSVLLTSGAMTACLNRLEARGLIARSFDANDRRSLAAELSAEGVRLIDRAIGERFAHAERSLDGLDAAERAQLARLLRKLRLRLRQTS</sequence>
<dbReference type="PANTHER" id="PTHR42756">
    <property type="entry name" value="TRANSCRIPTIONAL REGULATOR, MARR"/>
    <property type="match status" value="1"/>
</dbReference>
<dbReference type="PROSITE" id="PS50995">
    <property type="entry name" value="HTH_MARR_2"/>
    <property type="match status" value="1"/>
</dbReference>
<dbReference type="KEGG" id="lem:LEN_3764"/>
<feature type="region of interest" description="Disordered" evidence="4">
    <location>
        <begin position="1"/>
        <end position="49"/>
    </location>
</feature>
<feature type="domain" description="HTH marR-type" evidence="5">
    <location>
        <begin position="72"/>
        <end position="207"/>
    </location>
</feature>
<dbReference type="SUPFAM" id="SSF46785">
    <property type="entry name" value="Winged helix' DNA-binding domain"/>
    <property type="match status" value="1"/>
</dbReference>
<evidence type="ECO:0000313" key="6">
    <source>
        <dbReference type="EMBL" id="BAV99251.1"/>
    </source>
</evidence>
<proteinExistence type="predicted"/>
<evidence type="ECO:0000256" key="4">
    <source>
        <dbReference type="SAM" id="MobiDB-lite"/>
    </source>
</evidence>
<keyword evidence="1" id="KW-0805">Transcription regulation</keyword>
<evidence type="ECO:0000313" key="7">
    <source>
        <dbReference type="Proteomes" id="UP000218824"/>
    </source>
</evidence>
<dbReference type="Pfam" id="PF12802">
    <property type="entry name" value="MarR_2"/>
    <property type="match status" value="1"/>
</dbReference>
<accession>A0AAU9B531</accession>